<gene>
    <name evidence="3" type="primary">Klhl2-003</name>
</gene>
<name>A0A6F9DGH9_9ASCI</name>
<protein>
    <submittedName>
        <fullName evidence="3">Kelch-like protein 2</fullName>
    </submittedName>
</protein>
<dbReference type="AlphaFoldDB" id="A0A6F9DGH9"/>
<keyword evidence="2" id="KW-0677">Repeat</keyword>
<evidence type="ECO:0000256" key="1">
    <source>
        <dbReference type="ARBA" id="ARBA00022441"/>
    </source>
</evidence>
<evidence type="ECO:0000256" key="2">
    <source>
        <dbReference type="ARBA" id="ARBA00022737"/>
    </source>
</evidence>
<evidence type="ECO:0000313" key="3">
    <source>
        <dbReference type="EMBL" id="CAB3259720.1"/>
    </source>
</evidence>
<dbReference type="SUPFAM" id="SSF117281">
    <property type="entry name" value="Kelch motif"/>
    <property type="match status" value="1"/>
</dbReference>
<dbReference type="Pfam" id="PF01344">
    <property type="entry name" value="Kelch_1"/>
    <property type="match status" value="1"/>
</dbReference>
<organism evidence="3">
    <name type="scientific">Phallusia mammillata</name>
    <dbReference type="NCBI Taxonomy" id="59560"/>
    <lineage>
        <taxon>Eukaryota</taxon>
        <taxon>Metazoa</taxon>
        <taxon>Chordata</taxon>
        <taxon>Tunicata</taxon>
        <taxon>Ascidiacea</taxon>
        <taxon>Phlebobranchia</taxon>
        <taxon>Ascidiidae</taxon>
        <taxon>Phallusia</taxon>
    </lineage>
</organism>
<dbReference type="InterPro" id="IPR006652">
    <property type="entry name" value="Kelch_1"/>
</dbReference>
<sequence length="80" mass="8834">MSTVEQYIPEANKWEQLLPQLQVARCFSCSCVLDNKIFVIGGTNNGNMLSSVEIWSAETNAWSTSFETADPVFAATVVPF</sequence>
<keyword evidence="1" id="KW-0880">Kelch repeat</keyword>
<dbReference type="InterPro" id="IPR015915">
    <property type="entry name" value="Kelch-typ_b-propeller"/>
</dbReference>
<dbReference type="PANTHER" id="PTHR46344">
    <property type="entry name" value="OS02G0202900 PROTEIN"/>
    <property type="match status" value="1"/>
</dbReference>
<dbReference type="Gene3D" id="2.120.10.80">
    <property type="entry name" value="Kelch-type beta propeller"/>
    <property type="match status" value="1"/>
</dbReference>
<dbReference type="EMBL" id="LR786278">
    <property type="protein sequence ID" value="CAB3259720.1"/>
    <property type="molecule type" value="mRNA"/>
</dbReference>
<dbReference type="PANTHER" id="PTHR46344:SF27">
    <property type="entry name" value="KELCH REPEAT SUPERFAMILY PROTEIN"/>
    <property type="match status" value="1"/>
</dbReference>
<proteinExistence type="evidence at transcript level"/>
<accession>A0A6F9DGH9</accession>
<reference evidence="3" key="1">
    <citation type="submission" date="2020-04" db="EMBL/GenBank/DDBJ databases">
        <authorList>
            <person name="Neveu A P."/>
        </authorList>
    </citation>
    <scope>NUCLEOTIDE SEQUENCE</scope>
    <source>
        <tissue evidence="3">Whole embryo</tissue>
    </source>
</reference>